<sequence length="327" mass="36748">MMRSLTLNYHTLKSTMKWTDKRILYLMAKAFIGREELLDTVEIERVRKRLKSETGFFTNLNATVRDIIIALMVANEKSSDKDVLLLLDSYNEMKEVGFKGSSYTYFGAYLLQFSKQSNKFETMKRGAEIYDAMKSSHPFITGKEDYSIAISLAQNEGLALFRPQEITDMVDFYYDGLRQAGLKSRDNAQAAAATCVLLLGEQSSRFVLEMENTVSELAKFDIKPKPLLYTSIVILTFLRQEVSDLTLDDLSEFLQEAEEHVKVFLDKNYQRTMALNLFIENQSKELGDEVTNTVAITLNQLIIQEQVMAAAAASSAAAAAASSSSAS</sequence>
<gene>
    <name evidence="1" type="ORF">I6N95_12195</name>
</gene>
<dbReference type="RefSeq" id="WP_209528246.1">
    <property type="nucleotide sequence ID" value="NZ_JAEEGA010000007.1"/>
</dbReference>
<dbReference type="InterPro" id="IPR025062">
    <property type="entry name" value="DUF4003"/>
</dbReference>
<organism evidence="1 2">
    <name type="scientific">Vagococcus allomyrinae</name>
    <dbReference type="NCBI Taxonomy" id="2794353"/>
    <lineage>
        <taxon>Bacteria</taxon>
        <taxon>Bacillati</taxon>
        <taxon>Bacillota</taxon>
        <taxon>Bacilli</taxon>
        <taxon>Lactobacillales</taxon>
        <taxon>Enterococcaceae</taxon>
        <taxon>Vagococcus</taxon>
    </lineage>
</organism>
<comment type="caution">
    <text evidence="1">The sequence shown here is derived from an EMBL/GenBank/DDBJ whole genome shotgun (WGS) entry which is preliminary data.</text>
</comment>
<protein>
    <submittedName>
        <fullName evidence="1">DUF4003 family protein</fullName>
    </submittedName>
</protein>
<dbReference type="EMBL" id="JAEEGA010000007">
    <property type="protein sequence ID" value="MBP1041770.1"/>
    <property type="molecule type" value="Genomic_DNA"/>
</dbReference>
<dbReference type="AlphaFoldDB" id="A0A940PBL9"/>
<dbReference type="Pfam" id="PF13170">
    <property type="entry name" value="DUF4003"/>
    <property type="match status" value="1"/>
</dbReference>
<reference evidence="1" key="1">
    <citation type="submission" date="2020-12" db="EMBL/GenBank/DDBJ databases">
        <title>Vagococcus allomyrinae sp. nov. and Enterococcus lavae sp. nov., isolated from the larvae of Allomyrina dichotoma.</title>
        <authorList>
            <person name="Lee S.D."/>
        </authorList>
    </citation>
    <scope>NUCLEOTIDE SEQUENCE</scope>
    <source>
        <strain evidence="1">BWB3-3</strain>
    </source>
</reference>
<name>A0A940PBL9_9ENTE</name>
<evidence type="ECO:0000313" key="1">
    <source>
        <dbReference type="EMBL" id="MBP1041770.1"/>
    </source>
</evidence>
<evidence type="ECO:0000313" key="2">
    <source>
        <dbReference type="Proteomes" id="UP000674938"/>
    </source>
</evidence>
<keyword evidence="2" id="KW-1185">Reference proteome</keyword>
<dbReference type="Proteomes" id="UP000674938">
    <property type="component" value="Unassembled WGS sequence"/>
</dbReference>
<accession>A0A940PBL9</accession>
<proteinExistence type="predicted"/>